<keyword evidence="1" id="KW-0812">Transmembrane</keyword>
<accession>A0A837HQF1</accession>
<evidence type="ECO:0000256" key="1">
    <source>
        <dbReference type="SAM" id="Phobius"/>
    </source>
</evidence>
<reference evidence="2 3" key="1">
    <citation type="journal article" date="2015" name="Nature">
        <title>rRNA introns, odd ribosomes, and small enigmatic genomes across a large radiation of phyla.</title>
        <authorList>
            <person name="Brown C.T."/>
            <person name="Hug L.A."/>
            <person name="Thomas B.C."/>
            <person name="Sharon I."/>
            <person name="Castelle C.J."/>
            <person name="Singh A."/>
            <person name="Wilkins M.J."/>
            <person name="Williams K.H."/>
            <person name="Banfield J.F."/>
        </authorList>
    </citation>
    <scope>NUCLEOTIDE SEQUENCE [LARGE SCALE GENOMIC DNA]</scope>
</reference>
<keyword evidence="1" id="KW-1133">Transmembrane helix</keyword>
<comment type="caution">
    <text evidence="2">The sequence shown here is derived from an EMBL/GenBank/DDBJ whole genome shotgun (WGS) entry which is preliminary data.</text>
</comment>
<dbReference type="Proteomes" id="UP000034656">
    <property type="component" value="Unassembled WGS sequence"/>
</dbReference>
<dbReference type="EMBL" id="LBXB01000009">
    <property type="protein sequence ID" value="KKR20047.1"/>
    <property type="molecule type" value="Genomic_DNA"/>
</dbReference>
<feature type="transmembrane region" description="Helical" evidence="1">
    <location>
        <begin position="21"/>
        <end position="39"/>
    </location>
</feature>
<name>A0A837HQF1_9BACT</name>
<gene>
    <name evidence="2" type="ORF">UT51_C0009G0021</name>
</gene>
<organism evidence="2 3">
    <name type="scientific">Candidatus Nomurabacteria bacterium GW2011_GWC2_39_41</name>
    <dbReference type="NCBI Taxonomy" id="1618754"/>
    <lineage>
        <taxon>Bacteria</taxon>
        <taxon>Candidatus Nomuraibacteriota</taxon>
    </lineage>
</organism>
<dbReference type="AlphaFoldDB" id="A0A837HQF1"/>
<evidence type="ECO:0000313" key="2">
    <source>
        <dbReference type="EMBL" id="KKR20047.1"/>
    </source>
</evidence>
<proteinExistence type="predicted"/>
<sequence>MSYATKQQTLMDTIQNKRICHFLYVPFLGLGLYGGYRGARHKKNRIKIFKQFVIPSLLNQTNRDFTVWVSWRYEDKNDQDILALKGYIDKMGLKSVFTFSGVCFWDDKYPDDIAKKRLIDTIRGSMGELLNTMGECEEVLMTIQPSDDCYFSSMVQETQSFFKKNKNIHAYGYFRGYVMDYINQRLAEWNPKTTPPFYTIRFKREIFIDPLKHVQFIGPYKSHEYVKDFLPAYYSDYRGFIVGTHGENISTIFNHPFTGQEFWGDGIRKILFNFGLLNILPLKIKISMRKKIMRLLPYGWQRKLRYWLGKIWYIKLYEFLRN</sequence>
<evidence type="ECO:0000313" key="3">
    <source>
        <dbReference type="Proteomes" id="UP000034656"/>
    </source>
</evidence>
<protein>
    <submittedName>
        <fullName evidence="2">Uncharacterized protein</fullName>
    </submittedName>
</protein>
<keyword evidence="1" id="KW-0472">Membrane</keyword>